<feature type="transmembrane region" description="Helical" evidence="1">
    <location>
        <begin position="54"/>
        <end position="72"/>
    </location>
</feature>
<feature type="transmembrane region" description="Helical" evidence="1">
    <location>
        <begin position="78"/>
        <end position="99"/>
    </location>
</feature>
<evidence type="ECO:0000313" key="2">
    <source>
        <dbReference type="EMBL" id="CDL81486.1"/>
    </source>
</evidence>
<evidence type="ECO:0000313" key="3">
    <source>
        <dbReference type="Proteomes" id="UP000019202"/>
    </source>
</evidence>
<name>W1IV62_9GAMM</name>
<protein>
    <submittedName>
        <fullName evidence="2">Uncharacterized protein</fullName>
    </submittedName>
</protein>
<comment type="caution">
    <text evidence="2">The sequence shown here is derived from an EMBL/GenBank/DDBJ whole genome shotgun (WGS) entry which is preliminary data.</text>
</comment>
<keyword evidence="1" id="KW-1133">Transmembrane helix</keyword>
<feature type="transmembrane region" description="Helical" evidence="1">
    <location>
        <begin position="106"/>
        <end position="126"/>
    </location>
</feature>
<dbReference type="RefSeq" id="WP_038235126.1">
    <property type="nucleotide sequence ID" value="NZ_CAWLWS010000035.1"/>
</dbReference>
<organism evidence="2 3">
    <name type="scientific">Xenorhabdus szentirmaii DSM 16338</name>
    <dbReference type="NCBI Taxonomy" id="1427518"/>
    <lineage>
        <taxon>Bacteria</taxon>
        <taxon>Pseudomonadati</taxon>
        <taxon>Pseudomonadota</taxon>
        <taxon>Gammaproteobacteria</taxon>
        <taxon>Enterobacterales</taxon>
        <taxon>Morganellaceae</taxon>
        <taxon>Xenorhabdus</taxon>
    </lineage>
</organism>
<keyword evidence="1" id="KW-0472">Membrane</keyword>
<dbReference type="AlphaFoldDB" id="W1IV62"/>
<evidence type="ECO:0000256" key="1">
    <source>
        <dbReference type="SAM" id="Phobius"/>
    </source>
</evidence>
<dbReference type="Proteomes" id="UP000019202">
    <property type="component" value="Unassembled WGS sequence"/>
</dbReference>
<keyword evidence="1" id="KW-0812">Transmembrane</keyword>
<accession>W1IV62</accession>
<dbReference type="OrthoDB" id="6443056at2"/>
<dbReference type="EMBL" id="CBXF010000035">
    <property type="protein sequence ID" value="CDL81486.1"/>
    <property type="molecule type" value="Genomic_DNA"/>
</dbReference>
<reference evidence="2" key="1">
    <citation type="submission" date="2013-11" db="EMBL/GenBank/DDBJ databases">
        <title>Draft genome sequence and annotation of the entomopathogenic bacteria, Xenorhabdus cabanillasi strain JM26 and Xenorhabdus szentirmai strain DSM 16338.</title>
        <authorList>
            <person name="Gualtieri M."/>
            <person name="Ogier J.C."/>
            <person name="Pages S."/>
            <person name="Givaudan A."/>
            <person name="Gaudriault S."/>
        </authorList>
    </citation>
    <scope>NUCLEOTIDE SEQUENCE [LARGE SCALE GENOMIC DNA]</scope>
    <source>
        <strain evidence="2">DSM 16338</strain>
    </source>
</reference>
<gene>
    <name evidence="2" type="ORF">XSR1_130083</name>
</gene>
<sequence>MRFTDDPKIRKSIIKLFTYTEQIILLKSFLLVKNETRDNFTHWIKGVAYEFIDSIKNVTIFLITAIVCSLFYPPQPKIYAFIANYAFFIYLSFSLLAILNKARLIGCGYIVGLKFFLFCIGNKIFFKPKSKNKAYPPINMNHIKVYIEKDEKRRRLVTTTFTFKEQLALLRSFSLRREETQGDFLTWLDKNASESISRLRVFFNYFHTIYYFHNTTT</sequence>
<proteinExistence type="predicted"/>
<keyword evidence="3" id="KW-1185">Reference proteome</keyword>